<proteinExistence type="inferred from homology"/>
<dbReference type="SUPFAM" id="SSF144083">
    <property type="entry name" value="Magnesium transport protein CorA, transmembrane region"/>
    <property type="match status" value="1"/>
</dbReference>
<comment type="caution">
    <text evidence="9">The sequence shown here is derived from an EMBL/GenBank/DDBJ whole genome shotgun (WGS) entry which is preliminary data.</text>
</comment>
<dbReference type="InterPro" id="IPR002523">
    <property type="entry name" value="MgTranspt_CorA/ZnTranspt_ZntB"/>
</dbReference>
<keyword evidence="6 8" id="KW-1133">Transmembrane helix</keyword>
<dbReference type="InterPro" id="IPR045863">
    <property type="entry name" value="CorA_TM1_TM2"/>
</dbReference>
<dbReference type="EMBL" id="JAUOZS010000001">
    <property type="protein sequence ID" value="MDT8903665.1"/>
    <property type="molecule type" value="Genomic_DNA"/>
</dbReference>
<evidence type="ECO:0000256" key="3">
    <source>
        <dbReference type="ARBA" id="ARBA00022448"/>
    </source>
</evidence>
<dbReference type="Gene3D" id="3.30.460.20">
    <property type="entry name" value="CorA soluble domain-like"/>
    <property type="match status" value="1"/>
</dbReference>
<dbReference type="InterPro" id="IPR045861">
    <property type="entry name" value="CorA_cytoplasmic_dom"/>
</dbReference>
<reference evidence="9 10" key="1">
    <citation type="submission" date="2023-07" db="EMBL/GenBank/DDBJ databases">
        <title>The novel representative of Negativicutes class, Anaeroselena agilis gen. nov. sp. nov.</title>
        <authorList>
            <person name="Prokofeva M.I."/>
            <person name="Elcheninov A.G."/>
            <person name="Klyukina A."/>
            <person name="Kublanov I.V."/>
            <person name="Frolov E.N."/>
            <person name="Podosokorskaya O.A."/>
        </authorList>
    </citation>
    <scope>NUCLEOTIDE SEQUENCE [LARGE SCALE GENOMIC DNA]</scope>
    <source>
        <strain evidence="9 10">4137-cl</strain>
    </source>
</reference>
<sequence>MPVRKRSIAGKAGLPPESLVHVGRDYGRDTRVTVLDYDAAGARERAAGDVAVLAAPRAANAVTWISVDGLHNVGLIEKIGAAFAIHPLVLEDILNTHQRPKQEDYGDYLYIVFQAFVLEQDGTMAGEQVSMIVGDGYVLSFQESGRELFKAVRERINSGKGRIRREGADYLAYSLIDTIVDNYFVVLEDLGERLEDLEDTLVTRPGQGTLQDIHYLKREMLFFRKALWPLREVIGALSRGESPLIRQTTLPYVRDAYDHTVQVIDTLETYRDILSGMLDIYLSSVSYRLNEVMKLLTIISTIFIPLTFLAGVYGMNFRYMPELEWEYGYPAVWAVMILAGLVMVRYFRRRGWL</sequence>
<keyword evidence="8" id="KW-0406">Ion transport</keyword>
<comment type="similarity">
    <text evidence="2 8">Belongs to the CorA metal ion transporter (MIT) (TC 1.A.35) family.</text>
</comment>
<evidence type="ECO:0000256" key="6">
    <source>
        <dbReference type="ARBA" id="ARBA00022989"/>
    </source>
</evidence>
<dbReference type="Proteomes" id="UP001254848">
    <property type="component" value="Unassembled WGS sequence"/>
</dbReference>
<dbReference type="SUPFAM" id="SSF143865">
    <property type="entry name" value="CorA soluble domain-like"/>
    <property type="match status" value="1"/>
</dbReference>
<dbReference type="RefSeq" id="WP_413782114.1">
    <property type="nucleotide sequence ID" value="NZ_JAUOZS010000001.1"/>
</dbReference>
<evidence type="ECO:0000256" key="1">
    <source>
        <dbReference type="ARBA" id="ARBA00004651"/>
    </source>
</evidence>
<dbReference type="Pfam" id="PF01544">
    <property type="entry name" value="CorA"/>
    <property type="match status" value="1"/>
</dbReference>
<evidence type="ECO:0000256" key="7">
    <source>
        <dbReference type="ARBA" id="ARBA00023136"/>
    </source>
</evidence>
<keyword evidence="8" id="KW-0460">Magnesium</keyword>
<dbReference type="PANTHER" id="PTHR46494:SF1">
    <property type="entry name" value="CORA FAMILY METAL ION TRANSPORTER (EUROFUNG)"/>
    <property type="match status" value="1"/>
</dbReference>
<comment type="subcellular location">
    <subcellularLocation>
        <location evidence="1">Cell membrane</location>
        <topology evidence="1">Multi-pass membrane protein</topology>
    </subcellularLocation>
    <subcellularLocation>
        <location evidence="8">Membrane</location>
        <topology evidence="8">Multi-pass membrane protein</topology>
    </subcellularLocation>
</comment>
<comment type="function">
    <text evidence="8">Mediates influx of magnesium ions.</text>
</comment>
<keyword evidence="7 8" id="KW-0472">Membrane</keyword>
<evidence type="ECO:0000256" key="5">
    <source>
        <dbReference type="ARBA" id="ARBA00022692"/>
    </source>
</evidence>
<gene>
    <name evidence="8 9" type="primary">corA</name>
    <name evidence="9" type="ORF">Q4T40_20755</name>
</gene>
<dbReference type="PANTHER" id="PTHR46494">
    <property type="entry name" value="CORA FAMILY METAL ION TRANSPORTER (EUROFUNG)"/>
    <property type="match status" value="1"/>
</dbReference>
<evidence type="ECO:0000313" key="9">
    <source>
        <dbReference type="EMBL" id="MDT8903665.1"/>
    </source>
</evidence>
<evidence type="ECO:0000256" key="4">
    <source>
        <dbReference type="ARBA" id="ARBA00022475"/>
    </source>
</evidence>
<protein>
    <recommendedName>
        <fullName evidence="8">Magnesium transport protein CorA</fullName>
    </recommendedName>
</protein>
<evidence type="ECO:0000256" key="2">
    <source>
        <dbReference type="ARBA" id="ARBA00009765"/>
    </source>
</evidence>
<dbReference type="CDD" id="cd12828">
    <property type="entry name" value="TmCorA-like_1"/>
    <property type="match status" value="1"/>
</dbReference>
<dbReference type="NCBIfam" id="TIGR00383">
    <property type="entry name" value="corA"/>
    <property type="match status" value="1"/>
</dbReference>
<accession>A0ABU3P3R4</accession>
<feature type="transmembrane region" description="Helical" evidence="8">
    <location>
        <begin position="327"/>
        <end position="347"/>
    </location>
</feature>
<feature type="transmembrane region" description="Helical" evidence="8">
    <location>
        <begin position="295"/>
        <end position="315"/>
    </location>
</feature>
<evidence type="ECO:0000256" key="8">
    <source>
        <dbReference type="RuleBase" id="RU362010"/>
    </source>
</evidence>
<evidence type="ECO:0000313" key="10">
    <source>
        <dbReference type="Proteomes" id="UP001254848"/>
    </source>
</evidence>
<dbReference type="InterPro" id="IPR004488">
    <property type="entry name" value="Mg/Co-transport_prot_CorA"/>
</dbReference>
<keyword evidence="4 8" id="KW-1003">Cell membrane</keyword>
<dbReference type="Gene3D" id="1.20.58.340">
    <property type="entry name" value="Magnesium transport protein CorA, transmembrane region"/>
    <property type="match status" value="2"/>
</dbReference>
<keyword evidence="5 8" id="KW-0812">Transmembrane</keyword>
<name>A0ABU3P3R4_9FIRM</name>
<organism evidence="9 10">
    <name type="scientific">Anaeroselena agilis</name>
    <dbReference type="NCBI Taxonomy" id="3063788"/>
    <lineage>
        <taxon>Bacteria</taxon>
        <taxon>Bacillati</taxon>
        <taxon>Bacillota</taxon>
        <taxon>Negativicutes</taxon>
        <taxon>Acetonemataceae</taxon>
        <taxon>Anaeroselena</taxon>
    </lineage>
</organism>
<keyword evidence="3 8" id="KW-0813">Transport</keyword>
<keyword evidence="10" id="KW-1185">Reference proteome</keyword>